<evidence type="ECO:0000313" key="2">
    <source>
        <dbReference type="Proteomes" id="UP000327013"/>
    </source>
</evidence>
<dbReference type="AlphaFoldDB" id="A0A5N6L186"/>
<organism evidence="1 2">
    <name type="scientific">Carpinus fangiana</name>
    <dbReference type="NCBI Taxonomy" id="176857"/>
    <lineage>
        <taxon>Eukaryota</taxon>
        <taxon>Viridiplantae</taxon>
        <taxon>Streptophyta</taxon>
        <taxon>Embryophyta</taxon>
        <taxon>Tracheophyta</taxon>
        <taxon>Spermatophyta</taxon>
        <taxon>Magnoliopsida</taxon>
        <taxon>eudicotyledons</taxon>
        <taxon>Gunneridae</taxon>
        <taxon>Pentapetalae</taxon>
        <taxon>rosids</taxon>
        <taxon>fabids</taxon>
        <taxon>Fagales</taxon>
        <taxon>Betulaceae</taxon>
        <taxon>Carpinus</taxon>
    </lineage>
</organism>
<evidence type="ECO:0000313" key="1">
    <source>
        <dbReference type="EMBL" id="KAB8527822.1"/>
    </source>
</evidence>
<accession>A0A5N6L186</accession>
<dbReference type="Proteomes" id="UP000327013">
    <property type="component" value="Unassembled WGS sequence"/>
</dbReference>
<protein>
    <submittedName>
        <fullName evidence="1">Uncharacterized protein</fullName>
    </submittedName>
</protein>
<proteinExistence type="predicted"/>
<dbReference type="EMBL" id="VIBQ01000056">
    <property type="protein sequence ID" value="KAB8527822.1"/>
    <property type="molecule type" value="Genomic_DNA"/>
</dbReference>
<sequence length="79" mass="8824">MCFTYRRLKVLAVGSQCERKQESACKDCAIALLGGATDQSEFTQDRNNPSSYCVFLQAQRGPKRNKGHVDLETLNVNGR</sequence>
<reference evidence="1 2" key="1">
    <citation type="submission" date="2019-06" db="EMBL/GenBank/DDBJ databases">
        <title>A chromosomal-level reference genome of Carpinus fangiana (Coryloideae, Betulaceae).</title>
        <authorList>
            <person name="Yang X."/>
            <person name="Wang Z."/>
            <person name="Zhang L."/>
            <person name="Hao G."/>
            <person name="Liu J."/>
            <person name="Yang Y."/>
        </authorList>
    </citation>
    <scope>NUCLEOTIDE SEQUENCE [LARGE SCALE GENOMIC DNA]</scope>
    <source>
        <strain evidence="1">Cfa_2016G</strain>
        <tissue evidence="1">Leaf</tissue>
    </source>
</reference>
<gene>
    <name evidence="1" type="ORF">FH972_025473</name>
</gene>
<keyword evidence="2" id="KW-1185">Reference proteome</keyword>
<name>A0A5N6L186_9ROSI</name>
<comment type="caution">
    <text evidence="1">The sequence shown here is derived from an EMBL/GenBank/DDBJ whole genome shotgun (WGS) entry which is preliminary data.</text>
</comment>